<sequence>MQRVRHCLEEGRKGGDLHTMYHSRFIERVILGVGLETGIRKKSPKSKQKALGEERASPFCRLGSVPPAKVSAIPSGWCPRAICQALSSVSFAYEFA</sequence>
<name>A0AAV4UH70_CAEEX</name>
<evidence type="ECO:0000313" key="2">
    <source>
        <dbReference type="Proteomes" id="UP001054945"/>
    </source>
</evidence>
<organism evidence="1 2">
    <name type="scientific">Caerostris extrusa</name>
    <name type="common">Bark spider</name>
    <name type="synonym">Caerostris bankana</name>
    <dbReference type="NCBI Taxonomy" id="172846"/>
    <lineage>
        <taxon>Eukaryota</taxon>
        <taxon>Metazoa</taxon>
        <taxon>Ecdysozoa</taxon>
        <taxon>Arthropoda</taxon>
        <taxon>Chelicerata</taxon>
        <taxon>Arachnida</taxon>
        <taxon>Araneae</taxon>
        <taxon>Araneomorphae</taxon>
        <taxon>Entelegynae</taxon>
        <taxon>Araneoidea</taxon>
        <taxon>Araneidae</taxon>
        <taxon>Caerostris</taxon>
    </lineage>
</organism>
<dbReference type="Proteomes" id="UP001054945">
    <property type="component" value="Unassembled WGS sequence"/>
</dbReference>
<dbReference type="AlphaFoldDB" id="A0AAV4UH70"/>
<comment type="caution">
    <text evidence="1">The sequence shown here is derived from an EMBL/GenBank/DDBJ whole genome shotgun (WGS) entry which is preliminary data.</text>
</comment>
<gene>
    <name evidence="1" type="ORF">CEXT_756551</name>
</gene>
<proteinExistence type="predicted"/>
<protein>
    <submittedName>
        <fullName evidence="1">Uncharacterized protein</fullName>
    </submittedName>
</protein>
<keyword evidence="2" id="KW-1185">Reference proteome</keyword>
<reference evidence="1 2" key="1">
    <citation type="submission" date="2021-06" db="EMBL/GenBank/DDBJ databases">
        <title>Caerostris extrusa draft genome.</title>
        <authorList>
            <person name="Kono N."/>
            <person name="Arakawa K."/>
        </authorList>
    </citation>
    <scope>NUCLEOTIDE SEQUENCE [LARGE SCALE GENOMIC DNA]</scope>
</reference>
<evidence type="ECO:0000313" key="1">
    <source>
        <dbReference type="EMBL" id="GIY56910.1"/>
    </source>
</evidence>
<dbReference type="EMBL" id="BPLR01012824">
    <property type="protein sequence ID" value="GIY56910.1"/>
    <property type="molecule type" value="Genomic_DNA"/>
</dbReference>
<accession>A0AAV4UH70</accession>